<name>A0AAE1HEE4_9NEOP</name>
<dbReference type="Proteomes" id="UP001219518">
    <property type="component" value="Unassembled WGS sequence"/>
</dbReference>
<proteinExistence type="predicted"/>
<reference evidence="1" key="2">
    <citation type="journal article" date="2023" name="BMC Genomics">
        <title>Pest status, molecular evolution, and epigenetic factors derived from the genome assembly of Frankliniella fusca, a thysanopteran phytovirus vector.</title>
        <authorList>
            <person name="Catto M.A."/>
            <person name="Labadie P.E."/>
            <person name="Jacobson A.L."/>
            <person name="Kennedy G.G."/>
            <person name="Srinivasan R."/>
            <person name="Hunt B.G."/>
        </authorList>
    </citation>
    <scope>NUCLEOTIDE SEQUENCE</scope>
    <source>
        <strain evidence="1">PL_HMW_Pooled</strain>
    </source>
</reference>
<keyword evidence="2" id="KW-1185">Reference proteome</keyword>
<comment type="caution">
    <text evidence="1">The sequence shown here is derived from an EMBL/GenBank/DDBJ whole genome shotgun (WGS) entry which is preliminary data.</text>
</comment>
<gene>
    <name evidence="1" type="ORF">KUF71_008864</name>
</gene>
<organism evidence="1 2">
    <name type="scientific">Frankliniella fusca</name>
    <dbReference type="NCBI Taxonomy" id="407009"/>
    <lineage>
        <taxon>Eukaryota</taxon>
        <taxon>Metazoa</taxon>
        <taxon>Ecdysozoa</taxon>
        <taxon>Arthropoda</taxon>
        <taxon>Hexapoda</taxon>
        <taxon>Insecta</taxon>
        <taxon>Pterygota</taxon>
        <taxon>Neoptera</taxon>
        <taxon>Paraneoptera</taxon>
        <taxon>Thysanoptera</taxon>
        <taxon>Terebrantia</taxon>
        <taxon>Thripoidea</taxon>
        <taxon>Thripidae</taxon>
        <taxon>Frankliniella</taxon>
    </lineage>
</organism>
<sequence>MNQKQQRLTVVKLKVNLDTSSVKVVKAKVVHLGKTFGNEELTTRSTATTSSITGGQGYTRCNCNTGCGSKQCGCFRARLKYNPKCQGSSACKHK</sequence>
<accession>A0AAE1HEE4</accession>
<reference evidence="1" key="1">
    <citation type="submission" date="2021-07" db="EMBL/GenBank/DDBJ databases">
        <authorList>
            <person name="Catto M.A."/>
            <person name="Jacobson A."/>
            <person name="Kennedy G."/>
            <person name="Labadie P."/>
            <person name="Hunt B.G."/>
            <person name="Srinivasan R."/>
        </authorList>
    </citation>
    <scope>NUCLEOTIDE SEQUENCE</scope>
    <source>
        <strain evidence="1">PL_HMW_Pooled</strain>
        <tissue evidence="1">Head</tissue>
    </source>
</reference>
<protein>
    <submittedName>
        <fullName evidence="1">Histone-lysine N-methyltransferase mes-2</fullName>
    </submittedName>
</protein>
<evidence type="ECO:0000313" key="1">
    <source>
        <dbReference type="EMBL" id="KAK3919737.1"/>
    </source>
</evidence>
<dbReference type="EMBL" id="JAHWGI010000981">
    <property type="protein sequence ID" value="KAK3919737.1"/>
    <property type="molecule type" value="Genomic_DNA"/>
</dbReference>
<evidence type="ECO:0000313" key="2">
    <source>
        <dbReference type="Proteomes" id="UP001219518"/>
    </source>
</evidence>
<dbReference type="AlphaFoldDB" id="A0AAE1HEE4"/>